<organism evidence="1 2">
    <name type="scientific">Frankliniella fusca</name>
    <dbReference type="NCBI Taxonomy" id="407009"/>
    <lineage>
        <taxon>Eukaryota</taxon>
        <taxon>Metazoa</taxon>
        <taxon>Ecdysozoa</taxon>
        <taxon>Arthropoda</taxon>
        <taxon>Hexapoda</taxon>
        <taxon>Insecta</taxon>
        <taxon>Pterygota</taxon>
        <taxon>Neoptera</taxon>
        <taxon>Paraneoptera</taxon>
        <taxon>Thysanoptera</taxon>
        <taxon>Terebrantia</taxon>
        <taxon>Thripoidea</taxon>
        <taxon>Thripidae</taxon>
        <taxon>Frankliniella</taxon>
    </lineage>
</organism>
<reference evidence="1" key="2">
    <citation type="journal article" date="2023" name="BMC Genomics">
        <title>Pest status, molecular evolution, and epigenetic factors derived from the genome assembly of Frankliniella fusca, a thysanopteran phytovirus vector.</title>
        <authorList>
            <person name="Catto M.A."/>
            <person name="Labadie P.E."/>
            <person name="Jacobson A.L."/>
            <person name="Kennedy G.G."/>
            <person name="Srinivasan R."/>
            <person name="Hunt B.G."/>
        </authorList>
    </citation>
    <scope>NUCLEOTIDE SEQUENCE</scope>
    <source>
        <strain evidence="1">PL_HMW_Pooled</strain>
    </source>
</reference>
<dbReference type="AlphaFoldDB" id="A0AAE1I1X2"/>
<proteinExistence type="predicted"/>
<gene>
    <name evidence="1" type="ORF">KUF71_011335</name>
</gene>
<reference evidence="1" key="1">
    <citation type="submission" date="2021-07" db="EMBL/GenBank/DDBJ databases">
        <authorList>
            <person name="Catto M.A."/>
            <person name="Jacobson A."/>
            <person name="Kennedy G."/>
            <person name="Labadie P."/>
            <person name="Hunt B.G."/>
            <person name="Srinivasan R."/>
        </authorList>
    </citation>
    <scope>NUCLEOTIDE SEQUENCE</scope>
    <source>
        <strain evidence="1">PL_HMW_Pooled</strain>
        <tissue evidence="1">Head</tissue>
    </source>
</reference>
<accession>A0AAE1I1X2</accession>
<protein>
    <submittedName>
        <fullName evidence="1">23S rRNA (Uracil(1939)-C(5))-methyltransferase</fullName>
    </submittedName>
</protein>
<keyword evidence="2" id="KW-1185">Reference proteome</keyword>
<dbReference type="Proteomes" id="UP001219518">
    <property type="component" value="Unassembled WGS sequence"/>
</dbReference>
<dbReference type="EMBL" id="JAHWGI010001434">
    <property type="protein sequence ID" value="KAK3932007.1"/>
    <property type="molecule type" value="Genomic_DNA"/>
</dbReference>
<evidence type="ECO:0000313" key="1">
    <source>
        <dbReference type="EMBL" id="KAK3932007.1"/>
    </source>
</evidence>
<comment type="caution">
    <text evidence="1">The sequence shown here is derived from an EMBL/GenBank/DDBJ whole genome shotgun (WGS) entry which is preliminary data.</text>
</comment>
<evidence type="ECO:0000313" key="2">
    <source>
        <dbReference type="Proteomes" id="UP001219518"/>
    </source>
</evidence>
<name>A0AAE1I1X2_9NEOP</name>
<sequence>MEGYAERRALIFRTLEDPHFKAHFRMNRYRATFEILVNTVQQHRAATGRLIRAERTPIHEVIQMGLWMMFNKDTFRSSGANFGTAPSNQHVHYKNFVEIIC</sequence>